<dbReference type="EMBL" id="DVNK01000039">
    <property type="protein sequence ID" value="HIU46903.1"/>
    <property type="molecule type" value="Genomic_DNA"/>
</dbReference>
<evidence type="ECO:0000256" key="1">
    <source>
        <dbReference type="SAM" id="SignalP"/>
    </source>
</evidence>
<dbReference type="AlphaFoldDB" id="A0A9D1LRX0"/>
<feature type="signal peptide" evidence="1">
    <location>
        <begin position="1"/>
        <end position="22"/>
    </location>
</feature>
<gene>
    <name evidence="2" type="ORF">IAC59_06555</name>
</gene>
<reference evidence="2" key="1">
    <citation type="submission" date="2020-10" db="EMBL/GenBank/DDBJ databases">
        <authorList>
            <person name="Gilroy R."/>
        </authorList>
    </citation>
    <scope>NUCLEOTIDE SEQUENCE</scope>
    <source>
        <strain evidence="2">ChiSxjej2B14-8506</strain>
    </source>
</reference>
<feature type="chain" id="PRO_5038963174" evidence="1">
    <location>
        <begin position="23"/>
        <end position="334"/>
    </location>
</feature>
<dbReference type="Proteomes" id="UP000824123">
    <property type="component" value="Unassembled WGS sequence"/>
</dbReference>
<accession>A0A9D1LRX0</accession>
<reference evidence="2" key="2">
    <citation type="journal article" date="2021" name="PeerJ">
        <title>Extensive microbial diversity within the chicken gut microbiome revealed by metagenomics and culture.</title>
        <authorList>
            <person name="Gilroy R."/>
            <person name="Ravi A."/>
            <person name="Getino M."/>
            <person name="Pursley I."/>
            <person name="Horton D.L."/>
            <person name="Alikhan N.F."/>
            <person name="Baker D."/>
            <person name="Gharbi K."/>
            <person name="Hall N."/>
            <person name="Watson M."/>
            <person name="Adriaenssens E.M."/>
            <person name="Foster-Nyarko E."/>
            <person name="Jarju S."/>
            <person name="Secka A."/>
            <person name="Antonio M."/>
            <person name="Oren A."/>
            <person name="Chaudhuri R.R."/>
            <person name="La Ragione R."/>
            <person name="Hildebrand F."/>
            <person name="Pallen M.J."/>
        </authorList>
    </citation>
    <scope>NUCLEOTIDE SEQUENCE</scope>
    <source>
        <strain evidence="2">ChiSxjej2B14-8506</strain>
    </source>
</reference>
<evidence type="ECO:0000313" key="2">
    <source>
        <dbReference type="EMBL" id="HIU46903.1"/>
    </source>
</evidence>
<comment type="caution">
    <text evidence="2">The sequence shown here is derived from an EMBL/GenBank/DDBJ whole genome shotgun (WGS) entry which is preliminary data.</text>
</comment>
<proteinExistence type="predicted"/>
<protein>
    <submittedName>
        <fullName evidence="2">Uncharacterized protein</fullName>
    </submittedName>
</protein>
<evidence type="ECO:0000313" key="3">
    <source>
        <dbReference type="Proteomes" id="UP000824123"/>
    </source>
</evidence>
<organism evidence="2 3">
    <name type="scientific">Candidatus Fimadaptatus faecigallinarum</name>
    <dbReference type="NCBI Taxonomy" id="2840814"/>
    <lineage>
        <taxon>Bacteria</taxon>
        <taxon>Bacillati</taxon>
        <taxon>Bacillota</taxon>
        <taxon>Clostridia</taxon>
        <taxon>Eubacteriales</taxon>
        <taxon>Candidatus Fimadaptatus</taxon>
    </lineage>
</organism>
<sequence>MKWKITCVLMLAVLLAMAPALAEPATDDLTALAKRYVPLIGRSETELSAELGQSALRQDDAAHEAVLDAKATLAGEAYDIALLYNGELLYGVRFTRGGLDGQGAADCAQALVEMARAQYGAPATYPIEQTDKSVREYWYFARPKNLVCEIAATGADESGYAVHVQFALSALPGVEYALGDQVAPYMEMLGNDRADVCAAAGLSQADAEPEANGAVELEPVMLLDGEFDRALLFDADDDTLCGIAYVLRGADAMGMAGKLYAQAEQEYGMQYTSSADVPFRQALASLENGSELDVGWRLPVADGSLPGVNVELATCVDDDGIGHVRLTYSLVDDV</sequence>
<name>A0A9D1LRX0_9FIRM</name>
<keyword evidence="1" id="KW-0732">Signal</keyword>